<name>A0A6A3D9G6_9STRA</name>
<reference evidence="1 2" key="1">
    <citation type="submission" date="2018-08" db="EMBL/GenBank/DDBJ databases">
        <title>Genomic investigation of the strawberry pathogen Phytophthora fragariae indicates pathogenicity is determined by transcriptional variation in three key races.</title>
        <authorList>
            <person name="Adams T.M."/>
            <person name="Armitage A.D."/>
            <person name="Sobczyk M.K."/>
            <person name="Bates H.J."/>
            <person name="Dunwell J.M."/>
            <person name="Nellist C.F."/>
            <person name="Harrison R.J."/>
        </authorList>
    </citation>
    <scope>NUCLEOTIDE SEQUENCE [LARGE SCALE GENOMIC DNA]</scope>
    <source>
        <strain evidence="1 2">NOV-9</strain>
    </source>
</reference>
<dbReference type="Proteomes" id="UP000429523">
    <property type="component" value="Unassembled WGS sequence"/>
</dbReference>
<protein>
    <submittedName>
        <fullName evidence="1">Uncharacterized protein</fullName>
    </submittedName>
</protein>
<proteinExistence type="predicted"/>
<accession>A0A6A3D9G6</accession>
<sequence>MARILVGFAFQRGVSSASALAGESLPRSLGTEVCASTSDPG</sequence>
<comment type="caution">
    <text evidence="1">The sequence shown here is derived from an EMBL/GenBank/DDBJ whole genome shotgun (WGS) entry which is preliminary data.</text>
</comment>
<gene>
    <name evidence="1" type="ORF">PF009_g32854</name>
</gene>
<evidence type="ECO:0000313" key="2">
    <source>
        <dbReference type="Proteomes" id="UP000429523"/>
    </source>
</evidence>
<dbReference type="AlphaFoldDB" id="A0A6A3D9G6"/>
<evidence type="ECO:0000313" key="1">
    <source>
        <dbReference type="EMBL" id="KAE8916823.1"/>
    </source>
</evidence>
<organism evidence="1 2">
    <name type="scientific">Phytophthora fragariae</name>
    <dbReference type="NCBI Taxonomy" id="53985"/>
    <lineage>
        <taxon>Eukaryota</taxon>
        <taxon>Sar</taxon>
        <taxon>Stramenopiles</taxon>
        <taxon>Oomycota</taxon>
        <taxon>Peronosporomycetes</taxon>
        <taxon>Peronosporales</taxon>
        <taxon>Peronosporaceae</taxon>
        <taxon>Phytophthora</taxon>
    </lineage>
</organism>
<dbReference type="EMBL" id="QXGF01008890">
    <property type="protein sequence ID" value="KAE8916823.1"/>
    <property type="molecule type" value="Genomic_DNA"/>
</dbReference>